<dbReference type="EMBL" id="JBIGHW010000006">
    <property type="protein sequence ID" value="MFG6441476.1"/>
    <property type="molecule type" value="Genomic_DNA"/>
</dbReference>
<evidence type="ECO:0000313" key="3">
    <source>
        <dbReference type="Proteomes" id="UP001606301"/>
    </source>
</evidence>
<proteinExistence type="predicted"/>
<reference evidence="2 3" key="1">
    <citation type="submission" date="2024-08" db="EMBL/GenBank/DDBJ databases">
        <authorList>
            <person name="Lu H."/>
        </authorList>
    </citation>
    <scope>NUCLEOTIDE SEQUENCE [LARGE SCALE GENOMIC DNA]</scope>
    <source>
        <strain evidence="2 3">LKC17W</strain>
    </source>
</reference>
<feature type="region of interest" description="Disordered" evidence="1">
    <location>
        <begin position="1"/>
        <end position="35"/>
    </location>
</feature>
<keyword evidence="3" id="KW-1185">Reference proteome</keyword>
<dbReference type="RefSeq" id="WP_394397800.1">
    <property type="nucleotide sequence ID" value="NZ_JBIGHW010000006.1"/>
</dbReference>
<sequence length="162" mass="18429">MADRQASDTVRPDGLSPFWKSLAGPPREKRESESPEQILKRLGLAHFERVPKAAHWRELISRNARTAEEIAVEVAKLIRILLLGLTRSEWDTLAGISEAERNEPAMAQKHDAMKARLARFVERWDPVPPAQMGERFEEVQRRIDAYLEKARDACSDPSLPPP</sequence>
<protein>
    <submittedName>
        <fullName evidence="2">Uncharacterized protein</fullName>
    </submittedName>
</protein>
<name>A0ABW7FJH4_9BURK</name>
<accession>A0ABW7FJH4</accession>
<evidence type="ECO:0000313" key="2">
    <source>
        <dbReference type="EMBL" id="MFG6441476.1"/>
    </source>
</evidence>
<evidence type="ECO:0000256" key="1">
    <source>
        <dbReference type="SAM" id="MobiDB-lite"/>
    </source>
</evidence>
<organism evidence="2 3">
    <name type="scientific">Pelomonas margarita</name>
    <dbReference type="NCBI Taxonomy" id="3299031"/>
    <lineage>
        <taxon>Bacteria</taxon>
        <taxon>Pseudomonadati</taxon>
        <taxon>Pseudomonadota</taxon>
        <taxon>Betaproteobacteria</taxon>
        <taxon>Burkholderiales</taxon>
        <taxon>Sphaerotilaceae</taxon>
        <taxon>Roseateles</taxon>
    </lineage>
</organism>
<comment type="caution">
    <text evidence="2">The sequence shown here is derived from an EMBL/GenBank/DDBJ whole genome shotgun (WGS) entry which is preliminary data.</text>
</comment>
<dbReference type="Proteomes" id="UP001606301">
    <property type="component" value="Unassembled WGS sequence"/>
</dbReference>
<gene>
    <name evidence="2" type="ORF">ACG0Z3_12385</name>
</gene>